<evidence type="ECO:0000256" key="4">
    <source>
        <dbReference type="ARBA" id="ARBA00022833"/>
    </source>
</evidence>
<keyword evidence="7" id="KW-0647">Proteasome</keyword>
<gene>
    <name evidence="7" type="ORF">C8J48_2376</name>
</gene>
<dbReference type="PANTHER" id="PTHR34858">
    <property type="entry name" value="CYSO-CYSTEINE PEPTIDASE"/>
    <property type="match status" value="1"/>
</dbReference>
<keyword evidence="1" id="KW-0645">Protease</keyword>
<dbReference type="Pfam" id="PF14464">
    <property type="entry name" value="Prok-JAB"/>
    <property type="match status" value="1"/>
</dbReference>
<dbReference type="Proteomes" id="UP000241639">
    <property type="component" value="Unassembled WGS sequence"/>
</dbReference>
<dbReference type="EMBL" id="PZZP01000001">
    <property type="protein sequence ID" value="PTM59745.1"/>
    <property type="molecule type" value="Genomic_DNA"/>
</dbReference>
<feature type="domain" description="JAB" evidence="6">
    <location>
        <begin position="12"/>
        <end position="110"/>
    </location>
</feature>
<evidence type="ECO:0000256" key="5">
    <source>
        <dbReference type="ARBA" id="ARBA00023049"/>
    </source>
</evidence>
<accession>A0A2T4ZCX1</accession>
<reference evidence="7 8" key="1">
    <citation type="submission" date="2018-04" db="EMBL/GenBank/DDBJ databases">
        <title>Genomic Encyclopedia of Archaeal and Bacterial Type Strains, Phase II (KMG-II): from individual species to whole genera.</title>
        <authorList>
            <person name="Goeker M."/>
        </authorList>
    </citation>
    <scope>NUCLEOTIDE SEQUENCE [LARGE SCALE GENOMIC DNA]</scope>
    <source>
        <strain evidence="7 8">DSM 45169</strain>
    </source>
</reference>
<keyword evidence="4" id="KW-0862">Zinc</keyword>
<evidence type="ECO:0000256" key="3">
    <source>
        <dbReference type="ARBA" id="ARBA00022801"/>
    </source>
</evidence>
<evidence type="ECO:0000256" key="1">
    <source>
        <dbReference type="ARBA" id="ARBA00022670"/>
    </source>
</evidence>
<sequence>MATTMIAIQTHVIHIIKEHCQRELPREACGILAGKGQKITHFFPIPNQDFSPQSFSFEPRAFLQTLKVMRLEQLEWLGILHSHPQQGTNPSVRDISRWHYPELTSWILSFHDHPPQLSAYHIRQGRAVPVLYEVISNDIETEQQE</sequence>
<dbReference type="CDD" id="cd08070">
    <property type="entry name" value="MPN_like"/>
    <property type="match status" value="1"/>
</dbReference>
<dbReference type="GO" id="GO:0008235">
    <property type="term" value="F:metalloexopeptidase activity"/>
    <property type="evidence" value="ECO:0007669"/>
    <property type="project" value="TreeGrafter"/>
</dbReference>
<dbReference type="InterPro" id="IPR051929">
    <property type="entry name" value="VirAsm_ModProt"/>
</dbReference>
<dbReference type="PANTHER" id="PTHR34858:SF1">
    <property type="entry name" value="CYSO-CYSTEINE PEPTIDASE"/>
    <property type="match status" value="1"/>
</dbReference>
<dbReference type="InterPro" id="IPR028090">
    <property type="entry name" value="JAB_dom_prok"/>
</dbReference>
<dbReference type="Gene3D" id="3.40.140.10">
    <property type="entry name" value="Cytidine Deaminase, domain 2"/>
    <property type="match status" value="1"/>
</dbReference>
<evidence type="ECO:0000256" key="2">
    <source>
        <dbReference type="ARBA" id="ARBA00022723"/>
    </source>
</evidence>
<evidence type="ECO:0000313" key="8">
    <source>
        <dbReference type="Proteomes" id="UP000241639"/>
    </source>
</evidence>
<name>A0A2T4ZCX1_9BACL</name>
<dbReference type="RefSeq" id="WP_170105415.1">
    <property type="nucleotide sequence ID" value="NZ_PZZP01000001.1"/>
</dbReference>
<dbReference type="GO" id="GO:0006508">
    <property type="term" value="P:proteolysis"/>
    <property type="evidence" value="ECO:0007669"/>
    <property type="project" value="UniProtKB-KW"/>
</dbReference>
<evidence type="ECO:0000313" key="7">
    <source>
        <dbReference type="EMBL" id="PTM59745.1"/>
    </source>
</evidence>
<keyword evidence="5" id="KW-0482">Metalloprotease</keyword>
<dbReference type="GO" id="GO:0008270">
    <property type="term" value="F:zinc ion binding"/>
    <property type="evidence" value="ECO:0007669"/>
    <property type="project" value="TreeGrafter"/>
</dbReference>
<evidence type="ECO:0000259" key="6">
    <source>
        <dbReference type="Pfam" id="PF14464"/>
    </source>
</evidence>
<proteinExistence type="predicted"/>
<protein>
    <submittedName>
        <fullName evidence="7">Proteasome lid subunit RPN8/RPN11</fullName>
    </submittedName>
</protein>
<keyword evidence="8" id="KW-1185">Reference proteome</keyword>
<dbReference type="SUPFAM" id="SSF102712">
    <property type="entry name" value="JAB1/MPN domain"/>
    <property type="match status" value="1"/>
</dbReference>
<organism evidence="7 8">
    <name type="scientific">Desmospora activa DSM 45169</name>
    <dbReference type="NCBI Taxonomy" id="1121389"/>
    <lineage>
        <taxon>Bacteria</taxon>
        <taxon>Bacillati</taxon>
        <taxon>Bacillota</taxon>
        <taxon>Bacilli</taxon>
        <taxon>Bacillales</taxon>
        <taxon>Thermoactinomycetaceae</taxon>
        <taxon>Desmospora</taxon>
    </lineage>
</organism>
<keyword evidence="3" id="KW-0378">Hydrolase</keyword>
<dbReference type="AlphaFoldDB" id="A0A2T4ZCX1"/>
<dbReference type="GO" id="GO:0000502">
    <property type="term" value="C:proteasome complex"/>
    <property type="evidence" value="ECO:0007669"/>
    <property type="project" value="UniProtKB-KW"/>
</dbReference>
<keyword evidence="2" id="KW-0479">Metal-binding</keyword>
<comment type="caution">
    <text evidence="7">The sequence shown here is derived from an EMBL/GenBank/DDBJ whole genome shotgun (WGS) entry which is preliminary data.</text>
</comment>